<dbReference type="Proteomes" id="UP000005466">
    <property type="component" value="Unassembled WGS sequence"/>
</dbReference>
<name>F3CJB0_PSESG</name>
<reference evidence="1 2" key="1">
    <citation type="journal article" date="2011" name="PLoS Pathog.">
        <title>Dynamic evolution of pathogenicity revealed by sequencing and comparative genomics of 19 Pseudomonas syringae isolates.</title>
        <authorList>
            <person name="Baltrus D.A."/>
            <person name="Nishimura M.T."/>
            <person name="Romanchuk A."/>
            <person name="Chang J.H."/>
            <person name="Mukhtar M.S."/>
            <person name="Cherkis K."/>
            <person name="Roach J."/>
            <person name="Grant S.R."/>
            <person name="Jones C.D."/>
            <person name="Dangl J.L."/>
        </authorList>
    </citation>
    <scope>NUCLEOTIDE SEQUENCE [LARGE SCALE GENOMIC DNA]</scope>
    <source>
        <strain evidence="2">race 4</strain>
    </source>
</reference>
<protein>
    <submittedName>
        <fullName evidence="1">Uncharacterized protein</fullName>
    </submittedName>
</protein>
<evidence type="ECO:0000313" key="1">
    <source>
        <dbReference type="EMBL" id="EGH19352.1"/>
    </source>
</evidence>
<dbReference type="HOGENOM" id="CLU_3361529_0_0_6"/>
<dbReference type="AlphaFoldDB" id="F3CJB0"/>
<comment type="caution">
    <text evidence="1">The sequence shown here is derived from an EMBL/GenBank/DDBJ whole genome shotgun (WGS) entry which is preliminary data.</text>
</comment>
<sequence>IAGRIKRRIVMAMERVTNFQHTGIGKQVAVSGVVGR</sequence>
<gene>
    <name evidence="1" type="ORF">Pgy4_40922</name>
</gene>
<feature type="non-terminal residue" evidence="1">
    <location>
        <position position="1"/>
    </location>
</feature>
<proteinExistence type="predicted"/>
<evidence type="ECO:0000313" key="2">
    <source>
        <dbReference type="Proteomes" id="UP000005466"/>
    </source>
</evidence>
<organism evidence="1 2">
    <name type="scientific">Pseudomonas savastanoi pv. glycinea str. race 4</name>
    <dbReference type="NCBI Taxonomy" id="875330"/>
    <lineage>
        <taxon>Bacteria</taxon>
        <taxon>Pseudomonadati</taxon>
        <taxon>Pseudomonadota</taxon>
        <taxon>Gammaproteobacteria</taxon>
        <taxon>Pseudomonadales</taxon>
        <taxon>Pseudomonadaceae</taxon>
        <taxon>Pseudomonas</taxon>
    </lineage>
</organism>
<accession>F3CJB0</accession>
<feature type="non-terminal residue" evidence="1">
    <location>
        <position position="36"/>
    </location>
</feature>
<dbReference type="EMBL" id="ADWY01003945">
    <property type="protein sequence ID" value="EGH19352.1"/>
    <property type="molecule type" value="Genomic_DNA"/>
</dbReference>